<dbReference type="GO" id="GO:0006580">
    <property type="term" value="P:ethanolamine metabolic process"/>
    <property type="evidence" value="ECO:0007669"/>
    <property type="project" value="TreeGrafter"/>
</dbReference>
<keyword evidence="5" id="KW-1185">Reference proteome</keyword>
<proteinExistence type="predicted"/>
<dbReference type="InterPro" id="IPR017946">
    <property type="entry name" value="PLC-like_Pdiesterase_TIM-brl"/>
</dbReference>
<feature type="domain" description="GP-PDE" evidence="2">
    <location>
        <begin position="66"/>
        <end position="334"/>
    </location>
</feature>
<evidence type="ECO:0000313" key="3">
    <source>
        <dbReference type="EMBL" id="ELU10493.1"/>
    </source>
</evidence>
<dbReference type="GO" id="GO:0008889">
    <property type="term" value="F:glycerophosphodiester phosphodiesterase activity"/>
    <property type="evidence" value="ECO:0007669"/>
    <property type="project" value="TreeGrafter"/>
</dbReference>
<dbReference type="GO" id="GO:0006644">
    <property type="term" value="P:phospholipid metabolic process"/>
    <property type="evidence" value="ECO:0007669"/>
    <property type="project" value="TreeGrafter"/>
</dbReference>
<keyword evidence="1" id="KW-0472">Membrane</keyword>
<dbReference type="CDD" id="cd08573">
    <property type="entry name" value="GDPD_GDE1"/>
    <property type="match status" value="1"/>
</dbReference>
<dbReference type="SUPFAM" id="SSF51695">
    <property type="entry name" value="PLC-like phosphodiesterases"/>
    <property type="match status" value="1"/>
</dbReference>
<dbReference type="Gene3D" id="3.20.20.190">
    <property type="entry name" value="Phosphatidylinositol (PI) phosphodiesterase"/>
    <property type="match status" value="1"/>
</dbReference>
<sequence length="334" mass="37283">MPTLTMYSFLLPQAFVAYAFLIAVTGCHILAVIIICGMFVALLFYRNPQSSIVDSDAVLQGSENKPCIIAHRGAGHDAPENTLAAVREAKKNGADAVEFDVDYTVDGIPVVIHDDTVDRTTDGVGNVNQMTLNTIKSLSASAKHPNKAQFPDERVPSLEEMIQLCMELKLKMYIDMKGNAKLSAQALSDLFAKYPALYQNAIVCSFHPQIVYLVKRKDPRIVTALTHRTHYLTRKVDGTEKEGPFYAKLVTPLLDCLLKWSIYNWLWFLCGTSAFLAQNGDVSRVMVEHFRKRNIKVVIWTVNNPVEKKFVSSCLKCSYITDTLSDNGCSHQVN</sequence>
<organism evidence="3">
    <name type="scientific">Capitella teleta</name>
    <name type="common">Polychaete worm</name>
    <dbReference type="NCBI Taxonomy" id="283909"/>
    <lineage>
        <taxon>Eukaryota</taxon>
        <taxon>Metazoa</taxon>
        <taxon>Spiralia</taxon>
        <taxon>Lophotrochozoa</taxon>
        <taxon>Annelida</taxon>
        <taxon>Polychaeta</taxon>
        <taxon>Sedentaria</taxon>
        <taxon>Scolecida</taxon>
        <taxon>Capitellidae</taxon>
        <taxon>Capitella</taxon>
    </lineage>
</organism>
<dbReference type="OMA" id="KHHWMTL"/>
<dbReference type="GO" id="GO:0070291">
    <property type="term" value="P:N-acylethanolamine metabolic process"/>
    <property type="evidence" value="ECO:0007669"/>
    <property type="project" value="TreeGrafter"/>
</dbReference>
<keyword evidence="1" id="KW-0812">Transmembrane</keyword>
<dbReference type="AlphaFoldDB" id="R7UV28"/>
<dbReference type="Proteomes" id="UP000014760">
    <property type="component" value="Unassembled WGS sequence"/>
</dbReference>
<feature type="transmembrane region" description="Helical" evidence="1">
    <location>
        <begin position="15"/>
        <end position="45"/>
    </location>
</feature>
<dbReference type="InterPro" id="IPR030395">
    <property type="entry name" value="GP_PDE_dom"/>
</dbReference>
<dbReference type="FunCoup" id="R7UV28">
    <property type="interactions" value="290"/>
</dbReference>
<evidence type="ECO:0000259" key="2">
    <source>
        <dbReference type="PROSITE" id="PS51704"/>
    </source>
</evidence>
<dbReference type="HOGENOM" id="CLU_030006_2_1_1"/>
<dbReference type="PANTHER" id="PTHR46320">
    <property type="entry name" value="GLYCEROPHOSPHODIESTER PHOSPHODIESTERASE 1"/>
    <property type="match status" value="1"/>
</dbReference>
<dbReference type="GO" id="GO:0005886">
    <property type="term" value="C:plasma membrane"/>
    <property type="evidence" value="ECO:0007669"/>
    <property type="project" value="TreeGrafter"/>
</dbReference>
<accession>R7UV28</accession>
<evidence type="ECO:0000313" key="4">
    <source>
        <dbReference type="EnsemblMetazoa" id="CapteP175039"/>
    </source>
</evidence>
<protein>
    <recommendedName>
        <fullName evidence="2">GP-PDE domain-containing protein</fullName>
    </recommendedName>
</protein>
<dbReference type="EMBL" id="KB297448">
    <property type="protein sequence ID" value="ELU10493.1"/>
    <property type="molecule type" value="Genomic_DNA"/>
</dbReference>
<reference evidence="3 5" key="2">
    <citation type="journal article" date="2013" name="Nature">
        <title>Insights into bilaterian evolution from three spiralian genomes.</title>
        <authorList>
            <person name="Simakov O."/>
            <person name="Marletaz F."/>
            <person name="Cho S.J."/>
            <person name="Edsinger-Gonzales E."/>
            <person name="Havlak P."/>
            <person name="Hellsten U."/>
            <person name="Kuo D.H."/>
            <person name="Larsson T."/>
            <person name="Lv J."/>
            <person name="Arendt D."/>
            <person name="Savage R."/>
            <person name="Osoegawa K."/>
            <person name="de Jong P."/>
            <person name="Grimwood J."/>
            <person name="Chapman J.A."/>
            <person name="Shapiro H."/>
            <person name="Aerts A."/>
            <person name="Otillar R.P."/>
            <person name="Terry A.Y."/>
            <person name="Boore J.L."/>
            <person name="Grigoriev I.V."/>
            <person name="Lindberg D.R."/>
            <person name="Seaver E.C."/>
            <person name="Weisblat D.A."/>
            <person name="Putnam N.H."/>
            <person name="Rokhsar D.S."/>
        </authorList>
    </citation>
    <scope>NUCLEOTIDE SEQUENCE</scope>
    <source>
        <strain evidence="3 5">I ESC-2004</strain>
    </source>
</reference>
<reference evidence="5" key="1">
    <citation type="submission" date="2012-12" db="EMBL/GenBank/DDBJ databases">
        <authorList>
            <person name="Hellsten U."/>
            <person name="Grimwood J."/>
            <person name="Chapman J.A."/>
            <person name="Shapiro H."/>
            <person name="Aerts A."/>
            <person name="Otillar R.P."/>
            <person name="Terry A.Y."/>
            <person name="Boore J.L."/>
            <person name="Simakov O."/>
            <person name="Marletaz F."/>
            <person name="Cho S.-J."/>
            <person name="Edsinger-Gonzales E."/>
            <person name="Havlak P."/>
            <person name="Kuo D.-H."/>
            <person name="Larsson T."/>
            <person name="Lv J."/>
            <person name="Arendt D."/>
            <person name="Savage R."/>
            <person name="Osoegawa K."/>
            <person name="de Jong P."/>
            <person name="Lindberg D.R."/>
            <person name="Seaver E.C."/>
            <person name="Weisblat D.A."/>
            <person name="Putnam N.H."/>
            <person name="Grigoriev I.V."/>
            <person name="Rokhsar D.S."/>
        </authorList>
    </citation>
    <scope>NUCLEOTIDE SEQUENCE</scope>
    <source>
        <strain evidence="5">I ESC-2004</strain>
    </source>
</reference>
<dbReference type="EnsemblMetazoa" id="CapteT175039">
    <property type="protein sequence ID" value="CapteP175039"/>
    <property type="gene ID" value="CapteG175039"/>
</dbReference>
<name>R7UV28_CAPTE</name>
<dbReference type="OrthoDB" id="197419at2759"/>
<reference evidence="4" key="3">
    <citation type="submission" date="2015-06" db="UniProtKB">
        <authorList>
            <consortium name="EnsemblMetazoa"/>
        </authorList>
    </citation>
    <scope>IDENTIFICATION</scope>
</reference>
<dbReference type="STRING" id="283909.R7UV28"/>
<dbReference type="PROSITE" id="PS51704">
    <property type="entry name" value="GP_PDE"/>
    <property type="match status" value="1"/>
</dbReference>
<dbReference type="Pfam" id="PF03009">
    <property type="entry name" value="GDPD"/>
    <property type="match status" value="1"/>
</dbReference>
<evidence type="ECO:0000256" key="1">
    <source>
        <dbReference type="SAM" id="Phobius"/>
    </source>
</evidence>
<gene>
    <name evidence="3" type="ORF">CAPTEDRAFT_175039</name>
</gene>
<keyword evidence="1" id="KW-1133">Transmembrane helix</keyword>
<dbReference type="EMBL" id="AMQN01006037">
    <property type="status" value="NOT_ANNOTATED_CDS"/>
    <property type="molecule type" value="Genomic_DNA"/>
</dbReference>
<dbReference type="PANTHER" id="PTHR46320:SF1">
    <property type="entry name" value="GLYCEROPHOSPHODIESTER PHOSPHODIESTERASE 1"/>
    <property type="match status" value="1"/>
</dbReference>
<evidence type="ECO:0000313" key="5">
    <source>
        <dbReference type="Proteomes" id="UP000014760"/>
    </source>
</evidence>